<keyword evidence="3" id="KW-1185">Reference proteome</keyword>
<dbReference type="AlphaFoldDB" id="A0AAV3QFR2"/>
<feature type="region of interest" description="Disordered" evidence="1">
    <location>
        <begin position="1"/>
        <end position="64"/>
    </location>
</feature>
<dbReference type="InterPro" id="IPR039624">
    <property type="entry name" value="LEA1/2/D7/KIN2"/>
</dbReference>
<protein>
    <submittedName>
        <fullName evidence="2">Uncharacterized protein</fullName>
    </submittedName>
</protein>
<dbReference type="EMBL" id="BAABME010004324">
    <property type="protein sequence ID" value="GAA0161957.1"/>
    <property type="molecule type" value="Genomic_DNA"/>
</dbReference>
<evidence type="ECO:0000256" key="1">
    <source>
        <dbReference type="SAM" id="MobiDB-lite"/>
    </source>
</evidence>
<feature type="compositionally biased region" description="Basic and acidic residues" evidence="1">
    <location>
        <begin position="1"/>
        <end position="11"/>
    </location>
</feature>
<proteinExistence type="predicted"/>
<organism evidence="2 3">
    <name type="scientific">Lithospermum erythrorhizon</name>
    <name type="common">Purple gromwell</name>
    <name type="synonym">Lithospermum officinale var. erythrorhizon</name>
    <dbReference type="NCBI Taxonomy" id="34254"/>
    <lineage>
        <taxon>Eukaryota</taxon>
        <taxon>Viridiplantae</taxon>
        <taxon>Streptophyta</taxon>
        <taxon>Embryophyta</taxon>
        <taxon>Tracheophyta</taxon>
        <taxon>Spermatophyta</taxon>
        <taxon>Magnoliopsida</taxon>
        <taxon>eudicotyledons</taxon>
        <taxon>Gunneridae</taxon>
        <taxon>Pentapetalae</taxon>
        <taxon>asterids</taxon>
        <taxon>lamiids</taxon>
        <taxon>Boraginales</taxon>
        <taxon>Boraginaceae</taxon>
        <taxon>Boraginoideae</taxon>
        <taxon>Lithospermeae</taxon>
        <taxon>Lithospermum</taxon>
    </lineage>
</organism>
<name>A0AAV3QFR2_LITER</name>
<dbReference type="PANTHER" id="PTHR34191:SF20">
    <property type="entry name" value="LATE EMBRYOGENESIS ABUNDANT PROTEIN (LEA) FAMILY PROTEIN"/>
    <property type="match status" value="1"/>
</dbReference>
<accession>A0AAV3QFR2</accession>
<feature type="compositionally biased region" description="Polar residues" evidence="1">
    <location>
        <begin position="14"/>
        <end position="41"/>
    </location>
</feature>
<dbReference type="PANTHER" id="PTHR34191">
    <property type="entry name" value="LATE EMBRYOGENESIS ABUNDANT PROTEIN (LEA) FAMILY PROTEIN"/>
    <property type="match status" value="1"/>
</dbReference>
<evidence type="ECO:0000313" key="2">
    <source>
        <dbReference type="EMBL" id="GAA0161957.1"/>
    </source>
</evidence>
<dbReference type="Proteomes" id="UP001454036">
    <property type="component" value="Unassembled WGS sequence"/>
</dbReference>
<gene>
    <name evidence="2" type="ORF">LIER_18154</name>
</gene>
<reference evidence="2 3" key="1">
    <citation type="submission" date="2024-01" db="EMBL/GenBank/DDBJ databases">
        <title>The complete chloroplast genome sequence of Lithospermum erythrorhizon: insights into the phylogenetic relationship among Boraginaceae species and the maternal lineages of purple gromwells.</title>
        <authorList>
            <person name="Okada T."/>
            <person name="Watanabe K."/>
        </authorList>
    </citation>
    <scope>NUCLEOTIDE SEQUENCE [LARGE SCALE GENOMIC DNA]</scope>
</reference>
<comment type="caution">
    <text evidence="2">The sequence shown here is derived from an EMBL/GenBank/DDBJ whole genome shotgun (WGS) entry which is preliminary data.</text>
</comment>
<evidence type="ECO:0000313" key="3">
    <source>
        <dbReference type="Proteomes" id="UP001454036"/>
    </source>
</evidence>
<feature type="compositionally biased region" description="Polar residues" evidence="1">
    <location>
        <begin position="48"/>
        <end position="58"/>
    </location>
</feature>
<sequence length="104" mass="11549">MNPRDDFRAGETKGQVQEKTSQMIDKASNAAQSAKESTQQDYLDRTPHNNPCPTQQSHGPKVYSATDIEQALHTLGFNSPDIDWYMDTGTTSHMTSDRGALSLF</sequence>